<dbReference type="GO" id="GO:0003684">
    <property type="term" value="F:damaged DNA binding"/>
    <property type="evidence" value="ECO:0007669"/>
    <property type="project" value="InterPro"/>
</dbReference>
<reference evidence="2 3" key="1">
    <citation type="journal article" date="2013" name="BMC Genomics">
        <title>Reconstruction of the lipid metabolism for the microalga Monoraphidium neglectum from its genome sequence reveals characteristics suitable for biofuel production.</title>
        <authorList>
            <person name="Bogen C."/>
            <person name="Al-Dilaimi A."/>
            <person name="Albersmeier A."/>
            <person name="Wichmann J."/>
            <person name="Grundmann M."/>
            <person name="Rupp O."/>
            <person name="Lauersen K.J."/>
            <person name="Blifernez-Klassen O."/>
            <person name="Kalinowski J."/>
            <person name="Goesmann A."/>
            <person name="Mussgnug J.H."/>
            <person name="Kruse O."/>
        </authorList>
    </citation>
    <scope>NUCLEOTIDE SEQUENCE [LARGE SCALE GENOMIC DNA]</scope>
    <source>
        <strain evidence="2 3">SAG 48.87</strain>
    </source>
</reference>
<dbReference type="GO" id="GO:0071942">
    <property type="term" value="C:XPC complex"/>
    <property type="evidence" value="ECO:0007669"/>
    <property type="project" value="TreeGrafter"/>
</dbReference>
<dbReference type="GeneID" id="25727654"/>
<feature type="region of interest" description="Disordered" evidence="1">
    <location>
        <begin position="1"/>
        <end position="83"/>
    </location>
</feature>
<dbReference type="InterPro" id="IPR036985">
    <property type="entry name" value="Transglutaminase-like_sf"/>
</dbReference>
<dbReference type="Proteomes" id="UP000054498">
    <property type="component" value="Unassembled WGS sequence"/>
</dbReference>
<feature type="compositionally biased region" description="Gly residues" evidence="1">
    <location>
        <begin position="47"/>
        <end position="64"/>
    </location>
</feature>
<dbReference type="GO" id="GO:0006289">
    <property type="term" value="P:nucleotide-excision repair"/>
    <property type="evidence" value="ECO:0007669"/>
    <property type="project" value="InterPro"/>
</dbReference>
<organism evidence="2 3">
    <name type="scientific">Monoraphidium neglectum</name>
    <dbReference type="NCBI Taxonomy" id="145388"/>
    <lineage>
        <taxon>Eukaryota</taxon>
        <taxon>Viridiplantae</taxon>
        <taxon>Chlorophyta</taxon>
        <taxon>core chlorophytes</taxon>
        <taxon>Chlorophyceae</taxon>
        <taxon>CS clade</taxon>
        <taxon>Sphaeropleales</taxon>
        <taxon>Selenastraceae</taxon>
        <taxon>Monoraphidium</taxon>
    </lineage>
</organism>
<dbReference type="GO" id="GO:0006298">
    <property type="term" value="P:mismatch repair"/>
    <property type="evidence" value="ECO:0007669"/>
    <property type="project" value="TreeGrafter"/>
</dbReference>
<gene>
    <name evidence="2" type="ORF">MNEG_10487</name>
</gene>
<keyword evidence="3" id="KW-1185">Reference proteome</keyword>
<dbReference type="AlphaFoldDB" id="A0A0D2JCT3"/>
<protein>
    <submittedName>
        <fullName evidence="2">Uncharacterized protein</fullName>
    </submittedName>
</protein>
<feature type="compositionally biased region" description="Acidic residues" evidence="1">
    <location>
        <begin position="1"/>
        <end position="19"/>
    </location>
</feature>
<name>A0A0D2JCT3_9CHLO</name>
<dbReference type="RefSeq" id="XP_013896497.1">
    <property type="nucleotide sequence ID" value="XM_014041043.1"/>
</dbReference>
<proteinExistence type="predicted"/>
<dbReference type="PANTHER" id="PTHR12135:SF0">
    <property type="entry name" value="DNA REPAIR PROTEIN COMPLEMENTING XP-C CELLS"/>
    <property type="match status" value="1"/>
</dbReference>
<dbReference type="STRING" id="145388.A0A0D2JCT3"/>
<dbReference type="KEGG" id="mng:MNEG_10487"/>
<dbReference type="GO" id="GO:0000111">
    <property type="term" value="C:nucleotide-excision repair factor 2 complex"/>
    <property type="evidence" value="ECO:0007669"/>
    <property type="project" value="TreeGrafter"/>
</dbReference>
<accession>A0A0D2JCT3</accession>
<evidence type="ECO:0000313" key="2">
    <source>
        <dbReference type="EMBL" id="KIY97477.1"/>
    </source>
</evidence>
<dbReference type="InterPro" id="IPR004583">
    <property type="entry name" value="DNA_repair_Rad4"/>
</dbReference>
<feature type="compositionally biased region" description="Basic and acidic residues" evidence="1">
    <location>
        <begin position="29"/>
        <end position="45"/>
    </location>
</feature>
<sequence length="282" mass="28767">MDDYDIEEDEDVQFEDEWEVIAPAQPRSPVDEHDGGGSEEARSLRDGLGGAGPPGIPTLGGDGGASSITITLEDGDVGGAGGKRATRTFTREQREAAALAHRTHALCLLARCVAHDVAASRADIQAVALSLLSPALADAAIAGAAREGAPSDLSWAAGLVKWMRSNFQLTDAAACGGGGGGGSGNEGWSGADAASTFAAALGSGGRRGGAAAAAASEARRRLREMLRGSGSTEEQLEGCLRGRRGTAEQLNALLVALLRGLGLLVRTAWRRRISSGSCPRPA</sequence>
<evidence type="ECO:0000256" key="1">
    <source>
        <dbReference type="SAM" id="MobiDB-lite"/>
    </source>
</evidence>
<dbReference type="GO" id="GO:0005737">
    <property type="term" value="C:cytoplasm"/>
    <property type="evidence" value="ECO:0007669"/>
    <property type="project" value="TreeGrafter"/>
</dbReference>
<dbReference type="EMBL" id="KK102554">
    <property type="protein sequence ID" value="KIY97477.1"/>
    <property type="molecule type" value="Genomic_DNA"/>
</dbReference>
<evidence type="ECO:0000313" key="3">
    <source>
        <dbReference type="Proteomes" id="UP000054498"/>
    </source>
</evidence>
<dbReference type="Gene3D" id="3.90.260.10">
    <property type="entry name" value="Transglutaminase-like"/>
    <property type="match status" value="1"/>
</dbReference>
<dbReference type="GO" id="GO:0003697">
    <property type="term" value="F:single-stranded DNA binding"/>
    <property type="evidence" value="ECO:0007669"/>
    <property type="project" value="TreeGrafter"/>
</dbReference>
<dbReference type="PANTHER" id="PTHR12135">
    <property type="entry name" value="DNA REPAIR PROTEIN XP-C / RAD4"/>
    <property type="match status" value="1"/>
</dbReference>